<keyword evidence="2" id="KW-1185">Reference proteome</keyword>
<protein>
    <submittedName>
        <fullName evidence="1">Uncharacterized protein</fullName>
    </submittedName>
</protein>
<organism evidence="1 2">
    <name type="scientific">Aeromonas phage 4L372XY</name>
    <dbReference type="NCBI Taxonomy" id="2588520"/>
    <lineage>
        <taxon>Viruses</taxon>
        <taxon>Duplodnaviria</taxon>
        <taxon>Heunggongvirae</taxon>
        <taxon>Uroviricota</taxon>
        <taxon>Caudoviricetes</taxon>
        <taxon>Plateaulakevirus</taxon>
        <taxon>Plateaulakevirus pv4L372XY</taxon>
    </lineage>
</organism>
<dbReference type="EMBL" id="MK813941">
    <property type="protein sequence ID" value="QEG08744.1"/>
    <property type="molecule type" value="Genomic_DNA"/>
</dbReference>
<name>A0A5B9N499_9CAUD</name>
<gene>
    <name evidence="1" type="primary">4L372XY_029</name>
</gene>
<dbReference type="GeneID" id="55617200"/>
<evidence type="ECO:0000313" key="2">
    <source>
        <dbReference type="Proteomes" id="UP000325103"/>
    </source>
</evidence>
<evidence type="ECO:0000313" key="1">
    <source>
        <dbReference type="EMBL" id="QEG08744.1"/>
    </source>
</evidence>
<accession>A0A5B9N499</accession>
<reference evidence="1 2" key="1">
    <citation type="submission" date="2019-04" db="EMBL/GenBank/DDBJ databases">
        <title>Nine Novel Phages from a Plateau Lake in Southwest China Provide Insights into Aeromonas Phage Diversity.</title>
        <authorList>
            <person name="Xiao W."/>
            <person name="Bai M."/>
            <person name="Wang Y."/>
            <person name="Cui X."/>
        </authorList>
    </citation>
    <scope>NUCLEOTIDE SEQUENCE [LARGE SCALE GENOMIC DNA]</scope>
</reference>
<proteinExistence type="predicted"/>
<sequence>MSSIYGNCSCGYHLEPVYFEEQEYKVISGSMIKTGRYRKAVSHLICENCGKNHCVDDTFDGIWYYKNKN</sequence>
<dbReference type="Proteomes" id="UP000325103">
    <property type="component" value="Segment"/>
</dbReference>
<dbReference type="RefSeq" id="YP_009846828.1">
    <property type="nucleotide sequence ID" value="NC_048772.1"/>
</dbReference>
<dbReference type="KEGG" id="vg:55617200"/>